<protein>
    <recommendedName>
        <fullName evidence="3">Protein disulfide-isomerase SCO2</fullName>
    </recommendedName>
</protein>
<dbReference type="AlphaFoldDB" id="A0A9E7L0K5"/>
<evidence type="ECO:0008006" key="3">
    <source>
        <dbReference type="Google" id="ProtNLM"/>
    </source>
</evidence>
<name>A0A9E7L0K5_9LILI</name>
<dbReference type="PANTHER" id="PTHR36035:SF1">
    <property type="entry name" value="PROTEIN DISULFIDE-ISOMERASE SCO2"/>
    <property type="match status" value="1"/>
</dbReference>
<dbReference type="Proteomes" id="UP001055439">
    <property type="component" value="Chromosome 8"/>
</dbReference>
<gene>
    <name evidence="1" type="ORF">MUK42_15938</name>
</gene>
<organism evidence="1 2">
    <name type="scientific">Musa troglodytarum</name>
    <name type="common">fe'i banana</name>
    <dbReference type="NCBI Taxonomy" id="320322"/>
    <lineage>
        <taxon>Eukaryota</taxon>
        <taxon>Viridiplantae</taxon>
        <taxon>Streptophyta</taxon>
        <taxon>Embryophyta</taxon>
        <taxon>Tracheophyta</taxon>
        <taxon>Spermatophyta</taxon>
        <taxon>Magnoliopsida</taxon>
        <taxon>Liliopsida</taxon>
        <taxon>Zingiberales</taxon>
        <taxon>Musaceae</taxon>
        <taxon>Musa</taxon>
    </lineage>
</organism>
<dbReference type="EMBL" id="CP097510">
    <property type="protein sequence ID" value="URE33815.1"/>
    <property type="molecule type" value="Genomic_DNA"/>
</dbReference>
<keyword evidence="2" id="KW-1185">Reference proteome</keyword>
<accession>A0A9E7L0K5</accession>
<evidence type="ECO:0000313" key="2">
    <source>
        <dbReference type="Proteomes" id="UP001055439"/>
    </source>
</evidence>
<dbReference type="OrthoDB" id="2018364at2759"/>
<reference evidence="1" key="1">
    <citation type="submission" date="2022-05" db="EMBL/GenBank/DDBJ databases">
        <title>The Musa troglodytarum L. genome provides insights into the mechanism of non-climacteric behaviour and enrichment of carotenoids.</title>
        <authorList>
            <person name="Wang J."/>
        </authorList>
    </citation>
    <scope>NUCLEOTIDE SEQUENCE</scope>
    <source>
        <tissue evidence="1">Leaf</tissue>
    </source>
</reference>
<dbReference type="InterPro" id="IPR037477">
    <property type="entry name" value="SCO2"/>
</dbReference>
<dbReference type="PANTHER" id="PTHR36035">
    <property type="entry name" value="PROTEIN DISULFIDE-ISOMERASE SCO2"/>
    <property type="match status" value="1"/>
</dbReference>
<proteinExistence type="predicted"/>
<sequence length="232" mass="26228">MTYPGSSPVSPQEIDRRLQCDPSIEDCKAVVYEWTGKCRSCHGTGLVSYYNQRGRETICKCVPCLGIGYVQKIMVREDINFGRELYINLCIQILVMAYTANTSASVPSPDVISECQDSTFFIVNLTIQVHWYEAGEVLSVWRKPRVRSVSSLKVEALAVLSGGGRKHKTRMPLRLIHDSIHGLWNVSLTCLLKTPLDMKFLKDESLPTKKGDQKRGRDHLFLATTRRFACLL</sequence>
<evidence type="ECO:0000313" key="1">
    <source>
        <dbReference type="EMBL" id="URE33815.1"/>
    </source>
</evidence>